<sequence>MTARDLLTRMLPPLTGWLAVGALTLPDGSPARVAAVAVFLTAGPGAALVRIWWPALRVPPAVGPAEDWDTRFTGRSGVLERLLLVPLVSLAVLTVTATALLAAQAFSGRRVLLLLTLLTLLAAYCPRTRPS</sequence>
<keyword evidence="1" id="KW-1133">Transmembrane helix</keyword>
<comment type="caution">
    <text evidence="2">The sequence shown here is derived from an EMBL/GenBank/DDBJ whole genome shotgun (WGS) entry which is preliminary data.</text>
</comment>
<gene>
    <name evidence="2" type="ORF">AB0E65_14405</name>
</gene>
<dbReference type="RefSeq" id="WP_108952245.1">
    <property type="nucleotide sequence ID" value="NZ_BEVZ01000002.1"/>
</dbReference>
<dbReference type="Proteomes" id="UP001550850">
    <property type="component" value="Unassembled WGS sequence"/>
</dbReference>
<evidence type="ECO:0000256" key="1">
    <source>
        <dbReference type="SAM" id="Phobius"/>
    </source>
</evidence>
<accession>A0ABV2YI51</accession>
<evidence type="ECO:0000313" key="3">
    <source>
        <dbReference type="Proteomes" id="UP001550850"/>
    </source>
</evidence>
<protein>
    <recommendedName>
        <fullName evidence="4">Integral membrane protein</fullName>
    </recommendedName>
</protein>
<feature type="transmembrane region" description="Helical" evidence="1">
    <location>
        <begin position="82"/>
        <end position="102"/>
    </location>
</feature>
<keyword evidence="1" id="KW-0812">Transmembrane</keyword>
<feature type="transmembrane region" description="Helical" evidence="1">
    <location>
        <begin position="108"/>
        <end position="125"/>
    </location>
</feature>
<dbReference type="EMBL" id="JBEZUR010000018">
    <property type="protein sequence ID" value="MEU3555389.1"/>
    <property type="molecule type" value="Genomic_DNA"/>
</dbReference>
<keyword evidence="3" id="KW-1185">Reference proteome</keyword>
<evidence type="ECO:0000313" key="2">
    <source>
        <dbReference type="EMBL" id="MEU3555389.1"/>
    </source>
</evidence>
<reference evidence="2 3" key="1">
    <citation type="submission" date="2024-06" db="EMBL/GenBank/DDBJ databases">
        <title>The Natural Products Discovery Center: Release of the First 8490 Sequenced Strains for Exploring Actinobacteria Biosynthetic Diversity.</title>
        <authorList>
            <person name="Kalkreuter E."/>
            <person name="Kautsar S.A."/>
            <person name="Yang D."/>
            <person name="Bader C.D."/>
            <person name="Teijaro C.N."/>
            <person name="Fluegel L."/>
            <person name="Davis C.M."/>
            <person name="Simpson J.R."/>
            <person name="Lauterbach L."/>
            <person name="Steele A.D."/>
            <person name="Gui C."/>
            <person name="Meng S."/>
            <person name="Li G."/>
            <person name="Viehrig K."/>
            <person name="Ye F."/>
            <person name="Su P."/>
            <person name="Kiefer A.F."/>
            <person name="Nichols A."/>
            <person name="Cepeda A.J."/>
            <person name="Yan W."/>
            <person name="Fan B."/>
            <person name="Jiang Y."/>
            <person name="Adhikari A."/>
            <person name="Zheng C.-J."/>
            <person name="Schuster L."/>
            <person name="Cowan T.M."/>
            <person name="Smanski M.J."/>
            <person name="Chevrette M.G."/>
            <person name="De Carvalho L.P.S."/>
            <person name="Shen B."/>
        </authorList>
    </citation>
    <scope>NUCLEOTIDE SEQUENCE [LARGE SCALE GENOMIC DNA]</scope>
    <source>
        <strain evidence="2 3">NPDC038104</strain>
    </source>
</reference>
<name>A0ABV2YI51_9ACTN</name>
<proteinExistence type="predicted"/>
<organism evidence="2 3">
    <name type="scientific">Streptomyces fragilis</name>
    <dbReference type="NCBI Taxonomy" id="67301"/>
    <lineage>
        <taxon>Bacteria</taxon>
        <taxon>Bacillati</taxon>
        <taxon>Actinomycetota</taxon>
        <taxon>Actinomycetes</taxon>
        <taxon>Kitasatosporales</taxon>
        <taxon>Streptomycetaceae</taxon>
        <taxon>Streptomyces</taxon>
    </lineage>
</organism>
<evidence type="ECO:0008006" key="4">
    <source>
        <dbReference type="Google" id="ProtNLM"/>
    </source>
</evidence>
<keyword evidence="1" id="KW-0472">Membrane</keyword>